<dbReference type="Gene3D" id="1.20.5.4130">
    <property type="match status" value="1"/>
</dbReference>
<dbReference type="InterPro" id="IPR041118">
    <property type="entry name" value="Rx_N"/>
</dbReference>
<feature type="domain" description="R13L1/DRL21-like LRR repeat region" evidence="11">
    <location>
        <begin position="1171"/>
        <end position="1233"/>
    </location>
</feature>
<dbReference type="InterPro" id="IPR032675">
    <property type="entry name" value="LRR_dom_sf"/>
</dbReference>
<dbReference type="Gene3D" id="3.80.10.10">
    <property type="entry name" value="Ribonuclease Inhibitor"/>
    <property type="match status" value="4"/>
</dbReference>
<dbReference type="Proteomes" id="UP001652660">
    <property type="component" value="Chromosome 5c"/>
</dbReference>
<dbReference type="GO" id="GO:0005524">
    <property type="term" value="F:ATP binding"/>
    <property type="evidence" value="ECO:0007669"/>
    <property type="project" value="UniProtKB-KW"/>
</dbReference>
<dbReference type="Pfam" id="PF00931">
    <property type="entry name" value="NB-ARC"/>
    <property type="match status" value="1"/>
</dbReference>
<evidence type="ECO:0000259" key="7">
    <source>
        <dbReference type="Pfam" id="PF00931"/>
    </source>
</evidence>
<dbReference type="SUPFAM" id="SSF52058">
    <property type="entry name" value="L domain-like"/>
    <property type="match status" value="2"/>
</dbReference>
<reference evidence="12" key="1">
    <citation type="journal article" date="2025" name="Foods">
        <title>Unveiling the Microbial Signatures of Arabica Coffee Cherries: Insights into Ripeness Specific Diversity, Functional Traits, and Implications for Quality and Safety.</title>
        <authorList>
            <consortium name="RefSeq"/>
            <person name="Tenea G.N."/>
            <person name="Cifuentes V."/>
            <person name="Reyes P."/>
            <person name="Cevallos-Vallejos M."/>
        </authorList>
    </citation>
    <scope>NUCLEOTIDE SEQUENCE [LARGE SCALE GENOMIC DNA]</scope>
</reference>
<evidence type="ECO:0000313" key="13">
    <source>
        <dbReference type="RefSeq" id="XP_027064085.1"/>
    </source>
</evidence>
<keyword evidence="2" id="KW-0433">Leucine-rich repeat</keyword>
<evidence type="ECO:0000259" key="11">
    <source>
        <dbReference type="Pfam" id="PF25019"/>
    </source>
</evidence>
<dbReference type="PRINTS" id="PR00364">
    <property type="entry name" value="DISEASERSIST"/>
</dbReference>
<evidence type="ECO:0000256" key="6">
    <source>
        <dbReference type="ARBA" id="ARBA00022840"/>
    </source>
</evidence>
<dbReference type="Pfam" id="PF25019">
    <property type="entry name" value="LRR_R13L1-DRL21"/>
    <property type="match status" value="2"/>
</dbReference>
<proteinExistence type="inferred from homology"/>
<keyword evidence="6" id="KW-0067">ATP-binding</keyword>
<name>A0A6P6SD64_COFAR</name>
<feature type="domain" description="R13L1/DRL21-like LRR repeat region" evidence="11">
    <location>
        <begin position="711"/>
        <end position="841"/>
    </location>
</feature>
<dbReference type="GeneID" id="113690402"/>
<evidence type="ECO:0000313" key="12">
    <source>
        <dbReference type="Proteomes" id="UP001652660"/>
    </source>
</evidence>
<feature type="domain" description="Disease resistance N-terminal" evidence="8">
    <location>
        <begin position="37"/>
        <end position="125"/>
    </location>
</feature>
<feature type="domain" description="Disease resistance R13L4/SHOC-2-like LRR" evidence="10">
    <location>
        <begin position="605"/>
        <end position="675"/>
    </location>
</feature>
<feature type="domain" description="Disease resistance protein winged helix" evidence="9">
    <location>
        <begin position="458"/>
        <end position="532"/>
    </location>
</feature>
<dbReference type="FunFam" id="1.10.10.10:FF:000322">
    <property type="entry name" value="Probable disease resistance protein At1g63360"/>
    <property type="match status" value="1"/>
</dbReference>
<dbReference type="InterPro" id="IPR058922">
    <property type="entry name" value="WHD_DRP"/>
</dbReference>
<dbReference type="GO" id="GO:0043531">
    <property type="term" value="F:ADP binding"/>
    <property type="evidence" value="ECO:0007669"/>
    <property type="project" value="InterPro"/>
</dbReference>
<sequence>MLLISACKKYIVQLFNFKQRILPSSVKEFPLKMADTVLSVILDKILPLAAAEISRAWGVEKDLQKLADSVRKMEALIFDAECKQSTTKTAQLWLKTLRSIARDAEIVLDDFGYEVLRQKVKNRKRDKVRNFFSSSNPISFRLGMADKIKEVMASLEEAYKEAKQMGLHPAQLPMASTDHKVDRSTDPFVYESETVGREADVSEVVSRLISSDCKKDLPVISIVGMGGQGKTTLAQLVLKNECVVKHFDKIIWVCVSDDFKVERLLNKMLPSPEAKSADTTNTEALVRKLQENLKGKSYLLVLDDIWNDDPLKWDGMRRRLLAIGGAPGSKILATTRSDEVASAMQTSGLHRLGILSEDHSWMLFEKLAFADGGAIKTQNLVDIGRRILKKCGGVPLAIKVIGVLLYSKKDASEWSKLERSEIWNESTNIGKRVMSALKLSYENLPSWSVKQCFASSSIFPKDAVMQKQRLIQIWMAQGLINDAKVGGGHLQMEDIGSEYFNVLLRSSLLQAGYKNSINGIVSCRMHDLVHDLSLQVSNNCFLNTEGGMEVRHENEVMHLTIIGSQGKVLKNIEGILPNLQTLYYRGGDGIMLEDILERSKYLSVLIVDYWHMTHLPNAVGDMKHLRHLDISGTRITALPDSVTKLYNLMTLKVHYLKEIPKKFGNLVNLRHLEFFELGFVGFRCLFPGIGQLANLRTLPYFRVSQDKGCQLEELEHLRNLRGELRISGLENVSSFESAAKAKLSEKSGIQSLELSWCGTKEGCDDNNINSVMDGLQPHPHLKSLAIEGFEGSRLPSWMVAKDGLMVLLRNLVQLTLGGLGKCEQVPPLGDLPCLEYLVIVSLHNVKRIGAEFYGLDINARSSASCSSITSSREVKAVTLFPKLSHFELLDMGSLEEWSDAMVPSDSSSSIKVFPNLRYLRIYRLPKLAVLPDMENLTSLEELRMEKCGSLTCIRNLNSLTSLESLYLDDLPALESLCLESLTSLAELRILQCGSLACIKNLNSLTSLKSLYLGDCPALECLCLESLTSLARLGIRRCGSLACIRNLNSLTSLESLDLDDCPALLDASLDMLNPQSLRDLRISRCDQLNPWLSNNLEKFPSLERLDIRSHDPGSWPITVLHHQANLRSLTLGGFSDNLDNFPWPHSITNLVSLERLVLHGWPKITALPHQIQHLSTLTSLWIWTFEGLEVLPEWMDSLRNLRDLWIGDCSNLRQLPSAEAIRHLTNLNRLSITSCPLLAERCTKGSGAEWPKIARIPHVYIDGRTVETNPL</sequence>
<dbReference type="AlphaFoldDB" id="A0A6P6SD64"/>
<dbReference type="Gene3D" id="1.10.8.430">
    <property type="entry name" value="Helical domain of apoptotic protease-activating factors"/>
    <property type="match status" value="1"/>
</dbReference>
<evidence type="ECO:0000256" key="1">
    <source>
        <dbReference type="ARBA" id="ARBA00008894"/>
    </source>
</evidence>
<dbReference type="InterPro" id="IPR027417">
    <property type="entry name" value="P-loop_NTPase"/>
</dbReference>
<evidence type="ECO:0000259" key="9">
    <source>
        <dbReference type="Pfam" id="PF23559"/>
    </source>
</evidence>
<dbReference type="OrthoDB" id="431454at2759"/>
<reference evidence="13" key="2">
    <citation type="submission" date="2025-08" db="UniProtKB">
        <authorList>
            <consortium name="RefSeq"/>
        </authorList>
    </citation>
    <scope>IDENTIFICATION</scope>
    <source>
        <tissue evidence="13">Leaves</tissue>
    </source>
</reference>
<dbReference type="InterPro" id="IPR056789">
    <property type="entry name" value="LRR_R13L1-DRL21"/>
</dbReference>
<dbReference type="PANTHER" id="PTHR36766:SF70">
    <property type="entry name" value="DISEASE RESISTANCE PROTEIN RGA4"/>
    <property type="match status" value="1"/>
</dbReference>
<dbReference type="PANTHER" id="PTHR36766">
    <property type="entry name" value="PLANT BROAD-SPECTRUM MILDEW RESISTANCE PROTEIN RPW8"/>
    <property type="match status" value="1"/>
</dbReference>
<comment type="similarity">
    <text evidence="1">Belongs to the disease resistance NB-LRR family.</text>
</comment>
<dbReference type="InterPro" id="IPR055414">
    <property type="entry name" value="LRR_R13L4/SHOC2-like"/>
</dbReference>
<dbReference type="InterPro" id="IPR042197">
    <property type="entry name" value="Apaf_helical"/>
</dbReference>
<accession>A0A6P6SD64</accession>
<dbReference type="Pfam" id="PF23559">
    <property type="entry name" value="WHD_DRP"/>
    <property type="match status" value="1"/>
</dbReference>
<evidence type="ECO:0000256" key="2">
    <source>
        <dbReference type="ARBA" id="ARBA00022614"/>
    </source>
</evidence>
<evidence type="ECO:0000259" key="10">
    <source>
        <dbReference type="Pfam" id="PF23598"/>
    </source>
</evidence>
<protein>
    <submittedName>
        <fullName evidence="13">Disease resistance protein RGA3</fullName>
    </submittedName>
</protein>
<dbReference type="Pfam" id="PF23598">
    <property type="entry name" value="LRR_14"/>
    <property type="match status" value="1"/>
</dbReference>
<dbReference type="GO" id="GO:0051607">
    <property type="term" value="P:defense response to virus"/>
    <property type="evidence" value="ECO:0007669"/>
    <property type="project" value="UniProtKB-ARBA"/>
</dbReference>
<dbReference type="RefSeq" id="XP_027064085.1">
    <property type="nucleotide sequence ID" value="XM_027208284.2"/>
</dbReference>
<gene>
    <name evidence="13" type="primary">LOC113690402</name>
</gene>
<keyword evidence="12" id="KW-1185">Reference proteome</keyword>
<evidence type="ECO:0000259" key="8">
    <source>
        <dbReference type="Pfam" id="PF18052"/>
    </source>
</evidence>
<evidence type="ECO:0000256" key="3">
    <source>
        <dbReference type="ARBA" id="ARBA00022737"/>
    </source>
</evidence>
<dbReference type="FunFam" id="3.40.50.300:FF:001091">
    <property type="entry name" value="Probable disease resistance protein At1g61300"/>
    <property type="match status" value="1"/>
</dbReference>
<dbReference type="Gene3D" id="3.40.50.300">
    <property type="entry name" value="P-loop containing nucleotide triphosphate hydrolases"/>
    <property type="match status" value="1"/>
</dbReference>
<dbReference type="SUPFAM" id="SSF52540">
    <property type="entry name" value="P-loop containing nucleoside triphosphate hydrolases"/>
    <property type="match status" value="1"/>
</dbReference>
<evidence type="ECO:0000256" key="4">
    <source>
        <dbReference type="ARBA" id="ARBA00022741"/>
    </source>
</evidence>
<organism evidence="12 13">
    <name type="scientific">Coffea arabica</name>
    <name type="common">Arabian coffee</name>
    <dbReference type="NCBI Taxonomy" id="13443"/>
    <lineage>
        <taxon>Eukaryota</taxon>
        <taxon>Viridiplantae</taxon>
        <taxon>Streptophyta</taxon>
        <taxon>Embryophyta</taxon>
        <taxon>Tracheophyta</taxon>
        <taxon>Spermatophyta</taxon>
        <taxon>Magnoliopsida</taxon>
        <taxon>eudicotyledons</taxon>
        <taxon>Gunneridae</taxon>
        <taxon>Pentapetalae</taxon>
        <taxon>asterids</taxon>
        <taxon>lamiids</taxon>
        <taxon>Gentianales</taxon>
        <taxon>Rubiaceae</taxon>
        <taxon>Ixoroideae</taxon>
        <taxon>Gardenieae complex</taxon>
        <taxon>Bertiereae - Coffeeae clade</taxon>
        <taxon>Coffeeae</taxon>
        <taxon>Coffea</taxon>
    </lineage>
</organism>
<dbReference type="InterPro" id="IPR002182">
    <property type="entry name" value="NB-ARC"/>
</dbReference>
<keyword evidence="3" id="KW-0677">Repeat</keyword>
<feature type="domain" description="NB-ARC" evidence="7">
    <location>
        <begin position="198"/>
        <end position="370"/>
    </location>
</feature>
<dbReference type="Pfam" id="PF18052">
    <property type="entry name" value="Rx_N"/>
    <property type="match status" value="1"/>
</dbReference>
<evidence type="ECO:0000256" key="5">
    <source>
        <dbReference type="ARBA" id="ARBA00022821"/>
    </source>
</evidence>
<keyword evidence="4" id="KW-0547">Nucleotide-binding</keyword>
<keyword evidence="5" id="KW-0611">Plant defense</keyword>